<protein>
    <submittedName>
        <fullName evidence="1">Uncharacterized protein</fullName>
    </submittedName>
</protein>
<accession>A0A3G4ZU11</accession>
<gene>
    <name evidence="1" type="ORF">Edafosvirus11_25</name>
</gene>
<reference evidence="1" key="1">
    <citation type="submission" date="2018-10" db="EMBL/GenBank/DDBJ databases">
        <title>Hidden diversity of soil giant viruses.</title>
        <authorList>
            <person name="Schulz F."/>
            <person name="Alteio L."/>
            <person name="Goudeau D."/>
            <person name="Ryan E.M."/>
            <person name="Malmstrom R.R."/>
            <person name="Blanchard J."/>
            <person name="Woyke T."/>
        </authorList>
    </citation>
    <scope>NUCLEOTIDE SEQUENCE</scope>
    <source>
        <strain evidence="1">EDV1</strain>
    </source>
</reference>
<name>A0A3G4ZU11_9VIRU</name>
<dbReference type="EMBL" id="MK072076">
    <property type="protein sequence ID" value="AYV78390.1"/>
    <property type="molecule type" value="Genomic_DNA"/>
</dbReference>
<organism evidence="1">
    <name type="scientific">Edafosvirus sp</name>
    <dbReference type="NCBI Taxonomy" id="2487765"/>
    <lineage>
        <taxon>Viruses</taxon>
        <taxon>Varidnaviria</taxon>
        <taxon>Bamfordvirae</taxon>
        <taxon>Nucleocytoviricota</taxon>
        <taxon>Megaviricetes</taxon>
        <taxon>Imitervirales</taxon>
        <taxon>Mimiviridae</taxon>
        <taxon>Klosneuvirinae</taxon>
    </lineage>
</organism>
<evidence type="ECO:0000313" key="1">
    <source>
        <dbReference type="EMBL" id="AYV78390.1"/>
    </source>
</evidence>
<sequence>MDSDLSYQKYMLYKNKYLKLKNNLSQKGGVVEWGIGLENEVAIVKKLITEESGTSFASYLDSDQKTVYSFEEKKTYKILEIINITELLKSDKTLYPSTGGTRDGSGIYSYIFSSTHDPAIELLKSDIEKKFNIYKDYFLASPSLSETNTLKNFIIQNMKYGTLFEDTTYGISMVEIVTFNYKNTSIDKITNELLAKRDLTFNIIGIILLLKKVIRSIDEISYFDILDNKYYEFVKMKKESGYRYVMDYLGSYHINLSLPVDIINSSINYGQDPANRDIIFKELHKRWAIAIQFIEPLLVATYSIPDFHSIGDNHKYARASFRLQIVTTSFLNSSDIMNKGISIDRTNPSPNLLMFTATDNNLKTNFGETYGKMRSNIKTYFNPSLDNPIGADFRRAGDTGDTSGREAKKNLGFEFRILDVFDPKYLNEIMAILYVLFIYIDIKGINNEPSNNLYKAFTDNPYNNPVISKNIVEIFKEGWNTVISNDYVLLLNDNLKLNLISGSIAYHAFDLLDIIYGTMLATVSESINNPKYVYFKTILPTIIPKYLTNLNRSYWRMIYNNSQCSQNIDKLLLNHKKVFHYGEFEKIVKSTCGELIAHDTNDIMYALVDNKKLNYQNGIIRLNP</sequence>
<proteinExistence type="predicted"/>